<sequence length="426" mass="48508">MSGYKRVSFYELCRLCASSIQKEKTHIFHEEGRKIQLQNKIQVCLALTVNENDFLPKVVCSKCLRSLETCYDFRQECVRSESMLSTYFKNFRYTDDFKKSGKVYIKDVKPPPLPVQQNPEISTSSNVAALTPISGNVQIVNGNKNQSVEQNEVLSNVVVNANGEVINIAQMGDFEAILNQGIVNKKQKSHKRWRDHKIDNHSQSNNIVKVDLTNSNNVSPTYDVDQNNAKYDKLPHIKSTQKQPNKYTYPMKLEDKNQTANIGNVNVVNTNNNISPNTNLLTATNVEGSTIISINVLGQNMPELNQTGFTNVVSSGPPNVLNTPNENDDTKINGQHVKLHTGFRPYICEHCNKAFMRKEHLIRHSTLHSGQKNYQCNICEKSFSRNDNLLKHKKTHEKQSSYTCEICQKQFVMEHYYNAHKLTHGD</sequence>
<feature type="binding site" evidence="5">
    <location>
        <position position="13"/>
    </location>
    <ligand>
        <name>Zn(2+)</name>
        <dbReference type="ChEBI" id="CHEBI:29105"/>
    </ligand>
</feature>
<keyword evidence="9" id="KW-1185">Reference proteome</keyword>
<feature type="domain" description="ZAD" evidence="7">
    <location>
        <begin position="11"/>
        <end position="87"/>
    </location>
</feature>
<dbReference type="SMART" id="SM00355">
    <property type="entry name" value="ZnF_C2H2"/>
    <property type="match status" value="3"/>
</dbReference>
<name>A0ABQ9J2S4_9CUCU</name>
<comment type="caution">
    <text evidence="8">The sequence shown here is derived from an EMBL/GenBank/DDBJ whole genome shotgun (WGS) entry which is preliminary data.</text>
</comment>
<feature type="domain" description="C2H2-type" evidence="6">
    <location>
        <begin position="402"/>
        <end position="426"/>
    </location>
</feature>
<feature type="domain" description="C2H2-type" evidence="6">
    <location>
        <begin position="346"/>
        <end position="373"/>
    </location>
</feature>
<evidence type="ECO:0000256" key="2">
    <source>
        <dbReference type="ARBA" id="ARBA00022771"/>
    </source>
</evidence>
<feature type="non-terminal residue" evidence="8">
    <location>
        <position position="426"/>
    </location>
</feature>
<organism evidence="8 9">
    <name type="scientific">Molorchus minor</name>
    <dbReference type="NCBI Taxonomy" id="1323400"/>
    <lineage>
        <taxon>Eukaryota</taxon>
        <taxon>Metazoa</taxon>
        <taxon>Ecdysozoa</taxon>
        <taxon>Arthropoda</taxon>
        <taxon>Hexapoda</taxon>
        <taxon>Insecta</taxon>
        <taxon>Pterygota</taxon>
        <taxon>Neoptera</taxon>
        <taxon>Endopterygota</taxon>
        <taxon>Coleoptera</taxon>
        <taxon>Polyphaga</taxon>
        <taxon>Cucujiformia</taxon>
        <taxon>Chrysomeloidea</taxon>
        <taxon>Cerambycidae</taxon>
        <taxon>Lamiinae</taxon>
        <taxon>Monochamini</taxon>
        <taxon>Molorchus</taxon>
    </lineage>
</organism>
<dbReference type="Pfam" id="PF12874">
    <property type="entry name" value="zf-met"/>
    <property type="match status" value="1"/>
</dbReference>
<keyword evidence="3 5" id="KW-0862">Zinc</keyword>
<dbReference type="InterPro" id="IPR013087">
    <property type="entry name" value="Znf_C2H2_type"/>
</dbReference>
<keyword evidence="2 4" id="KW-0863">Zinc-finger</keyword>
<dbReference type="PANTHER" id="PTHR23235">
    <property type="entry name" value="KRUEPPEL-LIKE TRANSCRIPTION FACTOR"/>
    <property type="match status" value="1"/>
</dbReference>
<dbReference type="Pfam" id="PF07776">
    <property type="entry name" value="zf-AD"/>
    <property type="match status" value="1"/>
</dbReference>
<evidence type="ECO:0000313" key="8">
    <source>
        <dbReference type="EMBL" id="KAJ8971678.1"/>
    </source>
</evidence>
<dbReference type="Pfam" id="PF00096">
    <property type="entry name" value="zf-C2H2"/>
    <property type="match status" value="2"/>
</dbReference>
<proteinExistence type="predicted"/>
<dbReference type="InterPro" id="IPR036236">
    <property type="entry name" value="Znf_C2H2_sf"/>
</dbReference>
<dbReference type="SMART" id="SM00868">
    <property type="entry name" value="zf-AD"/>
    <property type="match status" value="1"/>
</dbReference>
<dbReference type="PROSITE" id="PS50157">
    <property type="entry name" value="ZINC_FINGER_C2H2_2"/>
    <property type="match status" value="3"/>
</dbReference>
<dbReference type="SUPFAM" id="SSF57716">
    <property type="entry name" value="Glucocorticoid receptor-like (DNA-binding domain)"/>
    <property type="match status" value="1"/>
</dbReference>
<protein>
    <submittedName>
        <fullName evidence="8">Uncharacterized protein</fullName>
    </submittedName>
</protein>
<feature type="binding site" evidence="5">
    <location>
        <position position="60"/>
    </location>
    <ligand>
        <name>Zn(2+)</name>
        <dbReference type="ChEBI" id="CHEBI:29105"/>
    </ligand>
</feature>
<feature type="binding site" evidence="5">
    <location>
        <position position="16"/>
    </location>
    <ligand>
        <name>Zn(2+)</name>
        <dbReference type="ChEBI" id="CHEBI:29105"/>
    </ligand>
</feature>
<dbReference type="PROSITE" id="PS51915">
    <property type="entry name" value="ZAD"/>
    <property type="match status" value="1"/>
</dbReference>
<evidence type="ECO:0000259" key="7">
    <source>
        <dbReference type="PROSITE" id="PS51915"/>
    </source>
</evidence>
<keyword evidence="1 5" id="KW-0479">Metal-binding</keyword>
<feature type="binding site" evidence="5">
    <location>
        <position position="63"/>
    </location>
    <ligand>
        <name>Zn(2+)</name>
        <dbReference type="ChEBI" id="CHEBI:29105"/>
    </ligand>
</feature>
<evidence type="ECO:0000313" key="9">
    <source>
        <dbReference type="Proteomes" id="UP001162164"/>
    </source>
</evidence>
<evidence type="ECO:0000256" key="5">
    <source>
        <dbReference type="PROSITE-ProRule" id="PRU01263"/>
    </source>
</evidence>
<evidence type="ECO:0000259" key="6">
    <source>
        <dbReference type="PROSITE" id="PS50157"/>
    </source>
</evidence>
<dbReference type="Gene3D" id="3.40.1800.20">
    <property type="match status" value="1"/>
</dbReference>
<dbReference type="SUPFAM" id="SSF57667">
    <property type="entry name" value="beta-beta-alpha zinc fingers"/>
    <property type="match status" value="2"/>
</dbReference>
<evidence type="ECO:0000256" key="1">
    <source>
        <dbReference type="ARBA" id="ARBA00022723"/>
    </source>
</evidence>
<dbReference type="EMBL" id="JAPWTJ010001447">
    <property type="protein sequence ID" value="KAJ8971678.1"/>
    <property type="molecule type" value="Genomic_DNA"/>
</dbReference>
<dbReference type="InterPro" id="IPR012934">
    <property type="entry name" value="Znf_AD"/>
</dbReference>
<feature type="domain" description="C2H2-type" evidence="6">
    <location>
        <begin position="374"/>
        <end position="401"/>
    </location>
</feature>
<dbReference type="Gene3D" id="3.30.160.60">
    <property type="entry name" value="Classic Zinc Finger"/>
    <property type="match status" value="2"/>
</dbReference>
<accession>A0ABQ9J2S4</accession>
<evidence type="ECO:0000256" key="3">
    <source>
        <dbReference type="ARBA" id="ARBA00022833"/>
    </source>
</evidence>
<gene>
    <name evidence="8" type="ORF">NQ317_011470</name>
</gene>
<dbReference type="PANTHER" id="PTHR23235:SF120">
    <property type="entry name" value="KRUPPEL-LIKE FACTOR 15"/>
    <property type="match status" value="1"/>
</dbReference>
<reference evidence="8" key="1">
    <citation type="journal article" date="2023" name="Insect Mol. Biol.">
        <title>Genome sequencing provides insights into the evolution of gene families encoding plant cell wall-degrading enzymes in longhorned beetles.</title>
        <authorList>
            <person name="Shin N.R."/>
            <person name="Okamura Y."/>
            <person name="Kirsch R."/>
            <person name="Pauchet Y."/>
        </authorList>
    </citation>
    <scope>NUCLEOTIDE SEQUENCE</scope>
    <source>
        <strain evidence="8">MMC_N1</strain>
    </source>
</reference>
<evidence type="ECO:0000256" key="4">
    <source>
        <dbReference type="PROSITE-ProRule" id="PRU00042"/>
    </source>
</evidence>
<dbReference type="Proteomes" id="UP001162164">
    <property type="component" value="Unassembled WGS sequence"/>
</dbReference>
<dbReference type="PROSITE" id="PS00028">
    <property type="entry name" value="ZINC_FINGER_C2H2_1"/>
    <property type="match status" value="3"/>
</dbReference>